<evidence type="ECO:0000256" key="5">
    <source>
        <dbReference type="HAMAP-Rule" id="MF_03012"/>
    </source>
</evidence>
<comment type="similarity">
    <text evidence="5">Belongs to the eIF-3 subunit M family.</text>
</comment>
<evidence type="ECO:0000313" key="8">
    <source>
        <dbReference type="EMBL" id="CEH16468.1"/>
    </source>
</evidence>
<dbReference type="GO" id="GO:0071541">
    <property type="term" value="C:eukaryotic translation initiation factor 3 complex, eIF3m"/>
    <property type="evidence" value="ECO:0007669"/>
    <property type="project" value="UniProtKB-UniRule"/>
</dbReference>
<dbReference type="InterPro" id="IPR027528">
    <property type="entry name" value="eIF3m"/>
</dbReference>
<comment type="function">
    <text evidence="5">Component of the eukaryotic translation initiation factor 3 (eIF-3) complex, which is involved in protein synthesis of a specialized repertoire of mRNAs and, together with other initiation factors, stimulates binding of mRNA and methionyl-tRNAi to the 40S ribosome. The eIF-3 complex specifically targets and initiates translation of a subset of mRNAs involved in cell proliferation.</text>
</comment>
<dbReference type="STRING" id="401625.A0A0P1BL21"/>
<reference evidence="8 9" key="1">
    <citation type="submission" date="2014-09" db="EMBL/GenBank/DDBJ databases">
        <authorList>
            <person name="Magalhaes I.L.F."/>
            <person name="Oliveira U."/>
            <person name="Santos F.R."/>
            <person name="Vidigal T.H.D.A."/>
            <person name="Brescovit A.D."/>
            <person name="Santos A.J."/>
        </authorList>
    </citation>
    <scope>NUCLEOTIDE SEQUENCE [LARGE SCALE GENOMIC DNA]</scope>
</reference>
<dbReference type="InterPro" id="IPR045237">
    <property type="entry name" value="COPS7/eIF3m"/>
</dbReference>
<evidence type="ECO:0000256" key="4">
    <source>
        <dbReference type="ARBA" id="ARBA00022917"/>
    </source>
</evidence>
<comment type="subunit">
    <text evidence="5">Component of the eukaryotic translation initiation factor 3 (eIF-3) complex.</text>
</comment>
<comment type="subcellular location">
    <subcellularLocation>
        <location evidence="5">Cytoplasm</location>
    </subcellularLocation>
</comment>
<evidence type="ECO:0000256" key="3">
    <source>
        <dbReference type="ARBA" id="ARBA00022540"/>
    </source>
</evidence>
<dbReference type="PANTHER" id="PTHR15350">
    <property type="entry name" value="COP9 SIGNALOSOME COMPLEX SUBUNIT 7/DENDRITIC CELL PROTEIN GA17"/>
    <property type="match status" value="1"/>
</dbReference>
<dbReference type="Pfam" id="PF18005">
    <property type="entry name" value="eIF3m_C_helix"/>
    <property type="match status" value="1"/>
</dbReference>
<organism evidence="8 9">
    <name type="scientific">Ceraceosorus bombacis</name>
    <dbReference type="NCBI Taxonomy" id="401625"/>
    <lineage>
        <taxon>Eukaryota</taxon>
        <taxon>Fungi</taxon>
        <taxon>Dikarya</taxon>
        <taxon>Basidiomycota</taxon>
        <taxon>Ustilaginomycotina</taxon>
        <taxon>Exobasidiomycetes</taxon>
        <taxon>Ceraceosorales</taxon>
        <taxon>Ceraceosoraceae</taxon>
        <taxon>Ceraceosorus</taxon>
    </lineage>
</organism>
<dbReference type="GO" id="GO:0016282">
    <property type="term" value="C:eukaryotic 43S preinitiation complex"/>
    <property type="evidence" value="ECO:0007669"/>
    <property type="project" value="UniProtKB-UniRule"/>
</dbReference>
<protein>
    <recommendedName>
        <fullName evidence="5">Eukaryotic translation initiation factor 3 subunit M</fullName>
        <shortName evidence="5">eIF3m</shortName>
    </recommendedName>
</protein>
<evidence type="ECO:0000256" key="2">
    <source>
        <dbReference type="ARBA" id="ARBA00022490"/>
    </source>
</evidence>
<keyword evidence="9" id="KW-1185">Reference proteome</keyword>
<evidence type="ECO:0000256" key="6">
    <source>
        <dbReference type="SAM" id="MobiDB-lite"/>
    </source>
</evidence>
<dbReference type="SMART" id="SM00088">
    <property type="entry name" value="PINT"/>
    <property type="match status" value="1"/>
</dbReference>
<dbReference type="GO" id="GO:0003743">
    <property type="term" value="F:translation initiation factor activity"/>
    <property type="evidence" value="ECO:0007669"/>
    <property type="project" value="UniProtKB-UniRule"/>
</dbReference>
<dbReference type="EMBL" id="CCYA01000318">
    <property type="protein sequence ID" value="CEH16468.1"/>
    <property type="molecule type" value="Genomic_DNA"/>
</dbReference>
<evidence type="ECO:0000259" key="7">
    <source>
        <dbReference type="PROSITE" id="PS50250"/>
    </source>
</evidence>
<dbReference type="OrthoDB" id="10267031at2759"/>
<dbReference type="PANTHER" id="PTHR15350:SF2">
    <property type="entry name" value="EUKARYOTIC TRANSLATION INITIATION FACTOR 3 SUBUNIT M"/>
    <property type="match status" value="1"/>
</dbReference>
<comment type="similarity">
    <text evidence="1">Belongs to the CSN7/EIF3M family. CSN7 subfamily.</text>
</comment>
<accession>A0A0P1BL21</accession>
<dbReference type="AlphaFoldDB" id="A0A0P1BL21"/>
<feature type="compositionally biased region" description="Polar residues" evidence="6">
    <location>
        <begin position="11"/>
        <end position="23"/>
    </location>
</feature>
<dbReference type="PROSITE" id="PS50250">
    <property type="entry name" value="PCI"/>
    <property type="match status" value="1"/>
</dbReference>
<feature type="region of interest" description="Disordered" evidence="6">
    <location>
        <begin position="1"/>
        <end position="25"/>
    </location>
</feature>
<feature type="domain" description="PCI" evidence="7">
    <location>
        <begin position="242"/>
        <end position="407"/>
    </location>
</feature>
<dbReference type="InterPro" id="IPR040750">
    <property type="entry name" value="eIF3m_C_helix"/>
</dbReference>
<keyword evidence="4 5" id="KW-0648">Protein biosynthesis</keyword>
<keyword evidence="2 5" id="KW-0963">Cytoplasm</keyword>
<dbReference type="Proteomes" id="UP000054845">
    <property type="component" value="Unassembled WGS sequence"/>
</dbReference>
<evidence type="ECO:0000256" key="1">
    <source>
        <dbReference type="ARBA" id="ARBA00008482"/>
    </source>
</evidence>
<name>A0A0P1BL21_9BASI</name>
<proteinExistence type="inferred from homology"/>
<dbReference type="Pfam" id="PF01399">
    <property type="entry name" value="PCI"/>
    <property type="match status" value="1"/>
</dbReference>
<dbReference type="InterPro" id="IPR000717">
    <property type="entry name" value="PCI_dom"/>
</dbReference>
<dbReference type="GO" id="GO:0001732">
    <property type="term" value="P:formation of cytoplasmic translation initiation complex"/>
    <property type="evidence" value="ECO:0007669"/>
    <property type="project" value="UniProtKB-UniRule"/>
</dbReference>
<dbReference type="GO" id="GO:0033290">
    <property type="term" value="C:eukaryotic 48S preinitiation complex"/>
    <property type="evidence" value="ECO:0007669"/>
    <property type="project" value="UniProtKB-UniRule"/>
</dbReference>
<evidence type="ECO:0000313" key="9">
    <source>
        <dbReference type="Proteomes" id="UP000054845"/>
    </source>
</evidence>
<dbReference type="HAMAP" id="MF_03012">
    <property type="entry name" value="eIF3m"/>
    <property type="match status" value="1"/>
</dbReference>
<keyword evidence="3 5" id="KW-0396">Initiation factor</keyword>
<sequence>MVHCPLPLITPATTNTTRQTDSVSPGHDFDGIWEGKMSADLVSVLDGAFSEQVADVATFLARSQPEAERDEYISKYVRKAEEAERGEGGADQAKTSAVLTELLGQFTKLGDGNDRELEGVYNLLVALINTQYASQEQRDHAIQNLVSVVASTAATTGQERTAVKYRILSNTFNSLSASSPLRLTTLTALLNLAAANEELDYLSESLLATPAWLSTWSIPSSAKSALLLDIASKLDAADQKAKAYEFLLTHLRYLDSVSEAEKGQVAQAAEQTIAAALRLPNVWDFDNLLQIGPIQALKGQPAFELLSIFVSGSSKDFKAWLGKGNDSVLSKLNLNAALLERQMKLLDLASLCSRSVSAEVPYADIAAALGEPEADVESWIIDVIRAGLVSGKLSQVTSSFRVYKSTFRTFGDQEWKLLEQKLVNWQGSIDRILTTIDEARSSGAAHAPANAAGTAAEQNQMALTV</sequence>